<dbReference type="SMART" id="SM00267">
    <property type="entry name" value="GGDEF"/>
    <property type="match status" value="1"/>
</dbReference>
<name>A0ABT9DYW3_9PROT</name>
<feature type="domain" description="EAL" evidence="4">
    <location>
        <begin position="1071"/>
        <end position="1321"/>
    </location>
</feature>
<dbReference type="InterPro" id="IPR013656">
    <property type="entry name" value="PAS_4"/>
</dbReference>
<dbReference type="Gene3D" id="3.30.70.270">
    <property type="match status" value="1"/>
</dbReference>
<dbReference type="CDD" id="cd12914">
    <property type="entry name" value="PDC1_DGC_like"/>
    <property type="match status" value="1"/>
</dbReference>
<feature type="domain" description="PAC" evidence="3">
    <location>
        <begin position="845"/>
        <end position="898"/>
    </location>
</feature>
<dbReference type="InterPro" id="IPR001633">
    <property type="entry name" value="EAL_dom"/>
</dbReference>
<dbReference type="SMART" id="SM00091">
    <property type="entry name" value="PAS"/>
    <property type="match status" value="4"/>
</dbReference>
<dbReference type="RefSeq" id="WP_305103955.1">
    <property type="nucleotide sequence ID" value="NZ_JAUTWS010000009.1"/>
</dbReference>
<feature type="domain" description="PAC" evidence="3">
    <location>
        <begin position="456"/>
        <end position="509"/>
    </location>
</feature>
<dbReference type="Proteomes" id="UP001243009">
    <property type="component" value="Unassembled WGS sequence"/>
</dbReference>
<feature type="transmembrane region" description="Helical" evidence="1">
    <location>
        <begin position="20"/>
        <end position="41"/>
    </location>
</feature>
<accession>A0ABT9DYW3</accession>
<dbReference type="InterPro" id="IPR035919">
    <property type="entry name" value="EAL_sf"/>
</dbReference>
<dbReference type="NCBIfam" id="TIGR00229">
    <property type="entry name" value="sensory_box"/>
    <property type="match status" value="4"/>
</dbReference>
<evidence type="ECO:0000313" key="6">
    <source>
        <dbReference type="EMBL" id="MDO9709092.1"/>
    </source>
</evidence>
<proteinExistence type="predicted"/>
<protein>
    <submittedName>
        <fullName evidence="6">EAL domain-containing protein</fullName>
    </submittedName>
</protein>
<dbReference type="Pfam" id="PF08448">
    <property type="entry name" value="PAS_4"/>
    <property type="match status" value="1"/>
</dbReference>
<dbReference type="InterPro" id="IPR013655">
    <property type="entry name" value="PAS_fold_3"/>
</dbReference>
<dbReference type="SUPFAM" id="SSF55073">
    <property type="entry name" value="Nucleotide cyclase"/>
    <property type="match status" value="1"/>
</dbReference>
<dbReference type="InterPro" id="IPR000700">
    <property type="entry name" value="PAS-assoc_C"/>
</dbReference>
<dbReference type="InterPro" id="IPR001610">
    <property type="entry name" value="PAC"/>
</dbReference>
<dbReference type="PANTHER" id="PTHR44757">
    <property type="entry name" value="DIGUANYLATE CYCLASE DGCP"/>
    <property type="match status" value="1"/>
</dbReference>
<keyword evidence="1" id="KW-1133">Transmembrane helix</keyword>
<dbReference type="Pfam" id="PF00563">
    <property type="entry name" value="EAL"/>
    <property type="match status" value="1"/>
</dbReference>
<evidence type="ECO:0000259" key="2">
    <source>
        <dbReference type="PROSITE" id="PS50112"/>
    </source>
</evidence>
<sequence length="1331" mass="145871">MSSLPAPMLQFASRIHASVWRAICGAALGLTLAISAGTYLLQQREAALRDAEREVRNLSLVLASSVEGSFRSVELMQIGIIEWLRAEGIDTPEAFAARLPSREVYESLRARAAALPQIGSVFVTNAQGNALVGNKFWPTPTIAVSDRDYFRAIAEDPGRDSYLSMPTRSAVDGTWHIYVARRISAPDGRFLGIVSATIGLDHFERFFGSIALGPASSIALSHREGVLLARHPRLEMVTGNAVPLSTLARRFPPGGQGMSLRSSGGLDGIERIVGIQALEARPLVVVTTRVTEDVLAPWRAEARRLVVAVLLLEGLILAGVLLLNRQARHRAALRRLQESRAEADAAAALAVERERAARAEAEARLAVADERERAASALAERDGALRAIFENGTAGIAELDLASGRFLRVNRRYCEIVGRGEAELLGGLTPADIVPPDDCEAGRQRWRNISAGGDARDTEKRYLHPDGTVTWARLSVAVSARDGNGLPVRCVVIVQDVTESRAAVERLRESEAQLRMGQEVGRIGTFSRDLATGALHCNQHSRAQFGLPAGDAPVTAEVWMATVHQEDRPRLMARIADAIARRDPEVACDYRILRRPDGSPRHVEMRARYHFDAEGRPVSSTGVVIDVSERHEAEERLRESEALLRLGMEVGRIGTYRHDFATGELRCGAETRAMLGLPAGEAPITNEEWSSVVPPEDQEHVRAELAAVLARRGPEWAVIHRVRNADGGIRYLEARARIAYDAEGHPLTALGVAIDVTESRVAAERLRASEALLRLGMEIGRIGSFRRDYVAELIDFDPEAKAMFGLPAGEAPIPTAEWLAVVLPEDRDRLRADVAAILARREPEGAVDYRIRDAAQGGIRHVEARFRFEHDAEGRPLRSIGVVIDVTERREAEARIAHIAQHDALTGLPNRMLFRQRLEDAIARARRGEGFAVLCLDLDRFKEVNDTLGHPTGDALLRAVTTRLKAELRETDTLARLGGDEFAVIQASVDQPRDATALARRLVETIAVPFELDGHQIVVGTSVGIAVAPQDGFDADALLKGADMALYRAKAEGRGRWRFFEPEMDARMQLRRALEMDLRRALAMGEFELFYQPIMDVASRRVSGFEALIRWRHPERGLVPPDAFIPLAEEIGLIVPIGEWVLVQACRQAVSWPGAPKVAVNLSPAQFASRGLVDAVAAALEVSGLEAGRLELEITETVMLQDTEATLATLHRLKALGVRIAMDDFGTGYSSLSYLQRFPFDKVKIDRSFTRELDKSRQSNAIVRAVTDLCLGLDMTTTAEGVETEEQFGALLRKGCQEAQGYLFSRPCPAGEVPGLLDRLARDARVEPAAE</sequence>
<gene>
    <name evidence="6" type="ORF">Q7A36_12120</name>
</gene>
<reference evidence="6 7" key="1">
    <citation type="submission" date="2023-08" db="EMBL/GenBank/DDBJ databases">
        <title>The draft genome sequence of Paracraurococcus sp. LOR1-02.</title>
        <authorList>
            <person name="Kingkaew E."/>
            <person name="Tanasupawat S."/>
        </authorList>
    </citation>
    <scope>NUCLEOTIDE SEQUENCE [LARGE SCALE GENOMIC DNA]</scope>
    <source>
        <strain evidence="6 7">LOR1-02</strain>
    </source>
</reference>
<dbReference type="PROSITE" id="PS50112">
    <property type="entry name" value="PAS"/>
    <property type="match status" value="1"/>
</dbReference>
<evidence type="ECO:0000256" key="1">
    <source>
        <dbReference type="SAM" id="Phobius"/>
    </source>
</evidence>
<feature type="transmembrane region" description="Helical" evidence="1">
    <location>
        <begin position="305"/>
        <end position="323"/>
    </location>
</feature>
<dbReference type="PROSITE" id="PS50887">
    <property type="entry name" value="GGDEF"/>
    <property type="match status" value="1"/>
</dbReference>
<dbReference type="Pfam" id="PF22588">
    <property type="entry name" value="dCache_1_like"/>
    <property type="match status" value="1"/>
</dbReference>
<keyword evidence="1" id="KW-0472">Membrane</keyword>
<dbReference type="SUPFAM" id="SSF55785">
    <property type="entry name" value="PYP-like sensor domain (PAS domain)"/>
    <property type="match status" value="4"/>
</dbReference>
<dbReference type="Gene3D" id="3.30.450.20">
    <property type="entry name" value="PAS domain"/>
    <property type="match status" value="6"/>
</dbReference>
<evidence type="ECO:0000313" key="7">
    <source>
        <dbReference type="Proteomes" id="UP001243009"/>
    </source>
</evidence>
<keyword evidence="7" id="KW-1185">Reference proteome</keyword>
<dbReference type="InterPro" id="IPR054327">
    <property type="entry name" value="His-kinase-like_sensor"/>
</dbReference>
<dbReference type="InterPro" id="IPR035965">
    <property type="entry name" value="PAS-like_dom_sf"/>
</dbReference>
<dbReference type="CDD" id="cd01948">
    <property type="entry name" value="EAL"/>
    <property type="match status" value="1"/>
</dbReference>
<dbReference type="InterPro" id="IPR000014">
    <property type="entry name" value="PAS"/>
</dbReference>
<dbReference type="CDD" id="cd12915">
    <property type="entry name" value="PDC2_DGC_like"/>
    <property type="match status" value="1"/>
</dbReference>
<feature type="domain" description="PAS" evidence="2">
    <location>
        <begin position="381"/>
        <end position="453"/>
    </location>
</feature>
<dbReference type="Gene3D" id="2.10.70.100">
    <property type="match status" value="3"/>
</dbReference>
<evidence type="ECO:0000259" key="4">
    <source>
        <dbReference type="PROSITE" id="PS50883"/>
    </source>
</evidence>
<feature type="domain" description="GGDEF" evidence="5">
    <location>
        <begin position="929"/>
        <end position="1062"/>
    </location>
</feature>
<dbReference type="InterPro" id="IPR029787">
    <property type="entry name" value="Nucleotide_cyclase"/>
</dbReference>
<evidence type="ECO:0000259" key="5">
    <source>
        <dbReference type="PROSITE" id="PS50887"/>
    </source>
</evidence>
<dbReference type="Gene3D" id="3.20.20.450">
    <property type="entry name" value="EAL domain"/>
    <property type="match status" value="1"/>
</dbReference>
<dbReference type="InterPro" id="IPR043128">
    <property type="entry name" value="Rev_trsase/Diguanyl_cyclase"/>
</dbReference>
<dbReference type="CDD" id="cd01949">
    <property type="entry name" value="GGDEF"/>
    <property type="match status" value="1"/>
</dbReference>
<feature type="domain" description="PAC" evidence="3">
    <location>
        <begin position="712"/>
        <end position="768"/>
    </location>
</feature>
<dbReference type="Pfam" id="PF00990">
    <property type="entry name" value="GGDEF"/>
    <property type="match status" value="1"/>
</dbReference>
<dbReference type="NCBIfam" id="TIGR00254">
    <property type="entry name" value="GGDEF"/>
    <property type="match status" value="1"/>
</dbReference>
<dbReference type="EMBL" id="JAUTWS010000009">
    <property type="protein sequence ID" value="MDO9709092.1"/>
    <property type="molecule type" value="Genomic_DNA"/>
</dbReference>
<organism evidence="6 7">
    <name type="scientific">Paracraurococcus lichenis</name>
    <dbReference type="NCBI Taxonomy" id="3064888"/>
    <lineage>
        <taxon>Bacteria</taxon>
        <taxon>Pseudomonadati</taxon>
        <taxon>Pseudomonadota</taxon>
        <taxon>Alphaproteobacteria</taxon>
        <taxon>Acetobacterales</taxon>
        <taxon>Roseomonadaceae</taxon>
        <taxon>Paracraurococcus</taxon>
    </lineage>
</organism>
<dbReference type="SMART" id="SM00086">
    <property type="entry name" value="PAC"/>
    <property type="match status" value="4"/>
</dbReference>
<evidence type="ECO:0000259" key="3">
    <source>
        <dbReference type="PROSITE" id="PS50113"/>
    </source>
</evidence>
<dbReference type="Pfam" id="PF08447">
    <property type="entry name" value="PAS_3"/>
    <property type="match status" value="3"/>
</dbReference>
<dbReference type="SUPFAM" id="SSF141868">
    <property type="entry name" value="EAL domain-like"/>
    <property type="match status" value="1"/>
</dbReference>
<dbReference type="CDD" id="cd00130">
    <property type="entry name" value="PAS"/>
    <property type="match status" value="3"/>
</dbReference>
<feature type="domain" description="PAC" evidence="3">
    <location>
        <begin position="586"/>
        <end position="639"/>
    </location>
</feature>
<dbReference type="PROSITE" id="PS50113">
    <property type="entry name" value="PAC"/>
    <property type="match status" value="4"/>
</dbReference>
<dbReference type="SMART" id="SM00052">
    <property type="entry name" value="EAL"/>
    <property type="match status" value="1"/>
</dbReference>
<dbReference type="PROSITE" id="PS50883">
    <property type="entry name" value="EAL"/>
    <property type="match status" value="1"/>
</dbReference>
<dbReference type="PANTHER" id="PTHR44757:SF2">
    <property type="entry name" value="BIOFILM ARCHITECTURE MAINTENANCE PROTEIN MBAA"/>
    <property type="match status" value="1"/>
</dbReference>
<comment type="caution">
    <text evidence="6">The sequence shown here is derived from an EMBL/GenBank/DDBJ whole genome shotgun (WGS) entry which is preliminary data.</text>
</comment>
<keyword evidence="1" id="KW-0812">Transmembrane</keyword>
<dbReference type="InterPro" id="IPR052155">
    <property type="entry name" value="Biofilm_reg_signaling"/>
</dbReference>
<dbReference type="InterPro" id="IPR000160">
    <property type="entry name" value="GGDEF_dom"/>
</dbReference>